<reference evidence="2 3" key="1">
    <citation type="submission" date="2016-10" db="EMBL/GenBank/DDBJ databases">
        <authorList>
            <person name="de Groot N.N."/>
        </authorList>
    </citation>
    <scope>NUCLEOTIDE SEQUENCE [LARGE SCALE GENOMIC DNA]</scope>
    <source>
        <strain evidence="2 3">DSM 14858</strain>
    </source>
</reference>
<dbReference type="RefSeq" id="WP_092760698.1">
    <property type="nucleotide sequence ID" value="NZ_FNZQ01000001.1"/>
</dbReference>
<accession>A0A1H7J2G1</accession>
<dbReference type="AlphaFoldDB" id="A0A1H7J2G1"/>
<dbReference type="InterPro" id="IPR017738">
    <property type="entry name" value="T6SS-assoc_VCA0118"/>
</dbReference>
<evidence type="ECO:0000256" key="1">
    <source>
        <dbReference type="SAM" id="MobiDB-lite"/>
    </source>
</evidence>
<dbReference type="EMBL" id="FNZQ01000001">
    <property type="protein sequence ID" value="SEK68899.1"/>
    <property type="molecule type" value="Genomic_DNA"/>
</dbReference>
<name>A0A1H7J2G1_9RHOB</name>
<keyword evidence="3" id="KW-1185">Reference proteome</keyword>
<dbReference type="Proteomes" id="UP000199283">
    <property type="component" value="Unassembled WGS sequence"/>
</dbReference>
<sequence length="403" mass="42008">MPLPFRAAAYLVATLSGASLGYSISGGVGEGAVPRNTMPSTLPVGTPPVTPVATPETMSDGPPPTTVQTTAAPVGDTVDTSGWTLRSEVSDFDNLTNVFLSVSSDRPLPCGPRRRATLMLRCLQDRTAVYIAHDCATPPGDPNGWQVEQRLDTATTTTAYMKVDSYGEAFGYWQYRPARTLIENLIRADKLHLRFTDADGLTSEMRFPLTGLTEALPTLSAACNWSDVAPWEAPDPAAITVGSEHDPHTGESGVTTSAGKSRDDHGDDGSALNGINAISGDHPSTAAEGAASRGIGPGAARQAANDGGDQPGPDRPPSSLLAARSGAGASIDIVHLDGQPSDGAAGRHEGDGGTDPQASTPVVVTVNASNRSRERPADVESAPRLLLGERWLNDYTRGIPPKK</sequence>
<protein>
    <submittedName>
        <fullName evidence="2">Type VI secretion system VasI, EvfG, VC_A0118</fullName>
    </submittedName>
</protein>
<dbReference type="Pfam" id="PF11319">
    <property type="entry name" value="VasI"/>
    <property type="match status" value="1"/>
</dbReference>
<gene>
    <name evidence="2" type="ORF">SAMN04488526_1245</name>
</gene>
<evidence type="ECO:0000313" key="2">
    <source>
        <dbReference type="EMBL" id="SEK68899.1"/>
    </source>
</evidence>
<dbReference type="STRING" id="188906.SAMN04488526_1245"/>
<organism evidence="2 3">
    <name type="scientific">Jannaschia helgolandensis</name>
    <dbReference type="NCBI Taxonomy" id="188906"/>
    <lineage>
        <taxon>Bacteria</taxon>
        <taxon>Pseudomonadati</taxon>
        <taxon>Pseudomonadota</taxon>
        <taxon>Alphaproteobacteria</taxon>
        <taxon>Rhodobacterales</taxon>
        <taxon>Roseobacteraceae</taxon>
        <taxon>Jannaschia</taxon>
    </lineage>
</organism>
<feature type="region of interest" description="Disordered" evidence="1">
    <location>
        <begin position="40"/>
        <end position="76"/>
    </location>
</feature>
<feature type="region of interest" description="Disordered" evidence="1">
    <location>
        <begin position="334"/>
        <end position="383"/>
    </location>
</feature>
<dbReference type="OrthoDB" id="7658880at2"/>
<feature type="compositionally biased region" description="Polar residues" evidence="1">
    <location>
        <begin position="356"/>
        <end position="370"/>
    </location>
</feature>
<evidence type="ECO:0000313" key="3">
    <source>
        <dbReference type="Proteomes" id="UP000199283"/>
    </source>
</evidence>
<feature type="region of interest" description="Disordered" evidence="1">
    <location>
        <begin position="237"/>
        <end position="322"/>
    </location>
</feature>
<proteinExistence type="predicted"/>